<evidence type="ECO:0000313" key="1">
    <source>
        <dbReference type="EMBL" id="GIY78852.1"/>
    </source>
</evidence>
<reference evidence="1 2" key="1">
    <citation type="submission" date="2021-06" db="EMBL/GenBank/DDBJ databases">
        <title>Caerostris darwini draft genome.</title>
        <authorList>
            <person name="Kono N."/>
            <person name="Arakawa K."/>
        </authorList>
    </citation>
    <scope>NUCLEOTIDE SEQUENCE [LARGE SCALE GENOMIC DNA]</scope>
</reference>
<comment type="caution">
    <text evidence="1">The sequence shown here is derived from an EMBL/GenBank/DDBJ whole genome shotgun (WGS) entry which is preliminary data.</text>
</comment>
<organism evidence="1 2">
    <name type="scientific">Caerostris darwini</name>
    <dbReference type="NCBI Taxonomy" id="1538125"/>
    <lineage>
        <taxon>Eukaryota</taxon>
        <taxon>Metazoa</taxon>
        <taxon>Ecdysozoa</taxon>
        <taxon>Arthropoda</taxon>
        <taxon>Chelicerata</taxon>
        <taxon>Arachnida</taxon>
        <taxon>Araneae</taxon>
        <taxon>Araneomorphae</taxon>
        <taxon>Entelegynae</taxon>
        <taxon>Araneoidea</taxon>
        <taxon>Araneidae</taxon>
        <taxon>Caerostris</taxon>
    </lineage>
</organism>
<evidence type="ECO:0000313" key="2">
    <source>
        <dbReference type="Proteomes" id="UP001054837"/>
    </source>
</evidence>
<dbReference type="EMBL" id="BPLQ01014286">
    <property type="protein sequence ID" value="GIY78852.1"/>
    <property type="molecule type" value="Genomic_DNA"/>
</dbReference>
<dbReference type="Proteomes" id="UP001054837">
    <property type="component" value="Unassembled WGS sequence"/>
</dbReference>
<keyword evidence="2" id="KW-1185">Reference proteome</keyword>
<sequence length="108" mass="12503">MKHMFSNQSLRRILCFQHDEPPPHTHLSLDIRQYVNATLPQYWINSGGPFCGSAHLTNISSVFWVICKPRFMRPWLIREENLVSRMSVAAGDVQKCSKCHAEPMLSLY</sequence>
<accession>A0AAV4W7V1</accession>
<dbReference type="AlphaFoldDB" id="A0AAV4W7V1"/>
<gene>
    <name evidence="1" type="ORF">CDAR_584141</name>
</gene>
<name>A0AAV4W7V1_9ARAC</name>
<protein>
    <submittedName>
        <fullName evidence="1">Uncharacterized protein</fullName>
    </submittedName>
</protein>
<proteinExistence type="predicted"/>